<dbReference type="InterPro" id="IPR036259">
    <property type="entry name" value="MFS_trans_sf"/>
</dbReference>
<feature type="compositionally biased region" description="Polar residues" evidence="6">
    <location>
        <begin position="12"/>
        <end position="23"/>
    </location>
</feature>
<dbReference type="PANTHER" id="PTHR43791">
    <property type="entry name" value="PERMEASE-RELATED"/>
    <property type="match status" value="1"/>
</dbReference>
<evidence type="ECO:0000313" key="8">
    <source>
        <dbReference type="EMBL" id="KAJ4406549.1"/>
    </source>
</evidence>
<evidence type="ECO:0000256" key="6">
    <source>
        <dbReference type="SAM" id="MobiDB-lite"/>
    </source>
</evidence>
<comment type="subcellular location">
    <subcellularLocation>
        <location evidence="1">Membrane</location>
        <topology evidence="1">Multi-pass membrane protein</topology>
    </subcellularLocation>
</comment>
<sequence length="97" mass="11003">MSAEKTTGEVDVSSTPDLSTGETASQDFDHVATKKLLRKLDWHIIPFMSLIYLLCFLDRTNIGNARLDHLEQDLKLHGLQYNDCLAVLFPFYIAAEM</sequence>
<keyword evidence="9" id="KW-1185">Reference proteome</keyword>
<reference evidence="8" key="1">
    <citation type="submission" date="2022-10" db="EMBL/GenBank/DDBJ databases">
        <title>Tapping the CABI collections for fungal endophytes: first genome assemblies for Collariella, Neodidymelliopsis, Ascochyta clinopodiicola, Didymella pomorum, Didymosphaeria variabile, Neocosmospora piperis and Neocucurbitaria cava.</title>
        <authorList>
            <person name="Hill R."/>
        </authorList>
    </citation>
    <scope>NUCLEOTIDE SEQUENCE</scope>
    <source>
        <strain evidence="8">IMI 355091</strain>
    </source>
</reference>
<dbReference type="SUPFAM" id="SSF103473">
    <property type="entry name" value="MFS general substrate transporter"/>
    <property type="match status" value="1"/>
</dbReference>
<comment type="caution">
    <text evidence="8">The sequence shown here is derived from an EMBL/GenBank/DDBJ whole genome shotgun (WGS) entry which is preliminary data.</text>
</comment>
<dbReference type="AlphaFoldDB" id="A0A9W8ZGR0"/>
<feature type="transmembrane region" description="Helical" evidence="7">
    <location>
        <begin position="40"/>
        <end position="57"/>
    </location>
</feature>
<dbReference type="Gene3D" id="1.20.1250.20">
    <property type="entry name" value="MFS general substrate transporter like domains"/>
    <property type="match status" value="1"/>
</dbReference>
<keyword evidence="5 7" id="KW-0472">Membrane</keyword>
<gene>
    <name evidence="8" type="ORF">N0V91_004491</name>
</gene>
<evidence type="ECO:0000256" key="3">
    <source>
        <dbReference type="ARBA" id="ARBA00022692"/>
    </source>
</evidence>
<keyword evidence="2" id="KW-0813">Transport</keyword>
<protein>
    <submittedName>
        <fullName evidence="8">Uncharacterized protein</fullName>
    </submittedName>
</protein>
<dbReference type="PANTHER" id="PTHR43791:SF57">
    <property type="entry name" value="MAJOR FACILITATOR SUPERFAMILY (MFS) PROFILE DOMAIN-CONTAINING PROTEIN"/>
    <property type="match status" value="1"/>
</dbReference>
<evidence type="ECO:0000256" key="4">
    <source>
        <dbReference type="ARBA" id="ARBA00022989"/>
    </source>
</evidence>
<dbReference type="GO" id="GO:0022857">
    <property type="term" value="F:transmembrane transporter activity"/>
    <property type="evidence" value="ECO:0007669"/>
    <property type="project" value="TreeGrafter"/>
</dbReference>
<dbReference type="Proteomes" id="UP001140510">
    <property type="component" value="Unassembled WGS sequence"/>
</dbReference>
<evidence type="ECO:0000256" key="1">
    <source>
        <dbReference type="ARBA" id="ARBA00004141"/>
    </source>
</evidence>
<name>A0A9W8ZGR0_9PLEO</name>
<evidence type="ECO:0000313" key="9">
    <source>
        <dbReference type="Proteomes" id="UP001140510"/>
    </source>
</evidence>
<accession>A0A9W8ZGR0</accession>
<organism evidence="8 9">
    <name type="scientific">Didymella pomorum</name>
    <dbReference type="NCBI Taxonomy" id="749634"/>
    <lineage>
        <taxon>Eukaryota</taxon>
        <taxon>Fungi</taxon>
        <taxon>Dikarya</taxon>
        <taxon>Ascomycota</taxon>
        <taxon>Pezizomycotina</taxon>
        <taxon>Dothideomycetes</taxon>
        <taxon>Pleosporomycetidae</taxon>
        <taxon>Pleosporales</taxon>
        <taxon>Pleosporineae</taxon>
        <taxon>Didymellaceae</taxon>
        <taxon>Didymella</taxon>
    </lineage>
</organism>
<dbReference type="EMBL" id="JAPEVA010000026">
    <property type="protein sequence ID" value="KAJ4406549.1"/>
    <property type="molecule type" value="Genomic_DNA"/>
</dbReference>
<feature type="region of interest" description="Disordered" evidence="6">
    <location>
        <begin position="1"/>
        <end position="23"/>
    </location>
</feature>
<dbReference type="OrthoDB" id="2985014at2759"/>
<evidence type="ECO:0000256" key="7">
    <source>
        <dbReference type="SAM" id="Phobius"/>
    </source>
</evidence>
<keyword evidence="4 7" id="KW-1133">Transmembrane helix</keyword>
<evidence type="ECO:0000256" key="2">
    <source>
        <dbReference type="ARBA" id="ARBA00022448"/>
    </source>
</evidence>
<proteinExistence type="predicted"/>
<keyword evidence="3 7" id="KW-0812">Transmembrane</keyword>
<evidence type="ECO:0000256" key="5">
    <source>
        <dbReference type="ARBA" id="ARBA00023136"/>
    </source>
</evidence>
<dbReference type="GO" id="GO:0016020">
    <property type="term" value="C:membrane"/>
    <property type="evidence" value="ECO:0007669"/>
    <property type="project" value="UniProtKB-SubCell"/>
</dbReference>